<sequence>MLSCWDDVGDRNSNGIFPKISFKSATEIDETKTIFPSPPSCCREMRMLRHLTALTFIYIQQLRYCGR</sequence>
<proteinExistence type="predicted"/>
<evidence type="ECO:0000313" key="1">
    <source>
        <dbReference type="EMBL" id="KAG5300094.1"/>
    </source>
</evidence>
<protein>
    <submittedName>
        <fullName evidence="1">Uncharacterized protein</fullName>
    </submittedName>
</protein>
<name>A0A8H8D3W1_AJECA</name>
<dbReference type="VEuPathDB" id="FungiDB:I7I52_10627"/>
<comment type="caution">
    <text evidence="1">The sequence shown here is derived from an EMBL/GenBank/DDBJ whole genome shotgun (WGS) entry which is preliminary data.</text>
</comment>
<organism evidence="1 2">
    <name type="scientific">Ajellomyces capsulatus</name>
    <name type="common">Darling's disease fungus</name>
    <name type="synonym">Histoplasma capsulatum</name>
    <dbReference type="NCBI Taxonomy" id="5037"/>
    <lineage>
        <taxon>Eukaryota</taxon>
        <taxon>Fungi</taxon>
        <taxon>Dikarya</taxon>
        <taxon>Ascomycota</taxon>
        <taxon>Pezizomycotina</taxon>
        <taxon>Eurotiomycetes</taxon>
        <taxon>Eurotiomycetidae</taxon>
        <taxon>Onygenales</taxon>
        <taxon>Ajellomycetaceae</taxon>
        <taxon>Histoplasma</taxon>
    </lineage>
</organism>
<evidence type="ECO:0000313" key="2">
    <source>
        <dbReference type="Proteomes" id="UP000670092"/>
    </source>
</evidence>
<gene>
    <name evidence="1" type="ORF">I7I52_10627</name>
</gene>
<dbReference type="Proteomes" id="UP000670092">
    <property type="component" value="Unassembled WGS sequence"/>
</dbReference>
<dbReference type="EMBL" id="JAEVHI010000002">
    <property type="protein sequence ID" value="KAG5300094.1"/>
    <property type="molecule type" value="Genomic_DNA"/>
</dbReference>
<accession>A0A8H8D3W1</accession>
<reference evidence="1 2" key="1">
    <citation type="submission" date="2021-01" db="EMBL/GenBank/DDBJ databases">
        <title>Chromosome-level genome assembly of a human fungal pathogen reveals clustering of transcriptionally co-regulated genes.</title>
        <authorList>
            <person name="Voorhies M."/>
            <person name="Cohen S."/>
            <person name="Shea T.P."/>
            <person name="Petrus S."/>
            <person name="Munoz J.F."/>
            <person name="Poplawski S."/>
            <person name="Goldman W.E."/>
            <person name="Michael T."/>
            <person name="Cuomo C.A."/>
            <person name="Sil A."/>
            <person name="Beyhan S."/>
        </authorList>
    </citation>
    <scope>NUCLEOTIDE SEQUENCE [LARGE SCALE GENOMIC DNA]</scope>
    <source>
        <strain evidence="1 2">G184AR</strain>
    </source>
</reference>
<dbReference type="AlphaFoldDB" id="A0A8H8D3W1"/>